<accession>A0A915IKQ5</accession>
<organism evidence="2 3">
    <name type="scientific">Romanomermis culicivorax</name>
    <name type="common">Nematode worm</name>
    <dbReference type="NCBI Taxonomy" id="13658"/>
    <lineage>
        <taxon>Eukaryota</taxon>
        <taxon>Metazoa</taxon>
        <taxon>Ecdysozoa</taxon>
        <taxon>Nematoda</taxon>
        <taxon>Enoplea</taxon>
        <taxon>Dorylaimia</taxon>
        <taxon>Mermithida</taxon>
        <taxon>Mermithoidea</taxon>
        <taxon>Mermithidae</taxon>
        <taxon>Romanomermis</taxon>
    </lineage>
</organism>
<keyword evidence="2" id="KW-1185">Reference proteome</keyword>
<dbReference type="AlphaFoldDB" id="A0A915IKQ5"/>
<name>A0A915IKQ5_ROMCU</name>
<proteinExistence type="predicted"/>
<protein>
    <submittedName>
        <fullName evidence="3">Uncharacterized protein</fullName>
    </submittedName>
</protein>
<evidence type="ECO:0000313" key="2">
    <source>
        <dbReference type="Proteomes" id="UP000887565"/>
    </source>
</evidence>
<dbReference type="Proteomes" id="UP000887565">
    <property type="component" value="Unplaced"/>
</dbReference>
<reference evidence="3" key="1">
    <citation type="submission" date="2022-11" db="UniProtKB">
        <authorList>
            <consortium name="WormBaseParasite"/>
        </authorList>
    </citation>
    <scope>IDENTIFICATION</scope>
</reference>
<sequence length="78" mass="9170">MRAMTRQMLEPQTQETFIDPPPPMQKEIDQIPEESKREAELFSLDLSNLPALWNKFSSKLSKRIMTLNNIRNRQLSPI</sequence>
<dbReference type="WBParaSite" id="nRc.2.0.1.t14762-RA">
    <property type="protein sequence ID" value="nRc.2.0.1.t14762-RA"/>
    <property type="gene ID" value="nRc.2.0.1.g14762"/>
</dbReference>
<feature type="region of interest" description="Disordered" evidence="1">
    <location>
        <begin position="1"/>
        <end position="24"/>
    </location>
</feature>
<evidence type="ECO:0000313" key="3">
    <source>
        <dbReference type="WBParaSite" id="nRc.2.0.1.t14762-RA"/>
    </source>
</evidence>
<evidence type="ECO:0000256" key="1">
    <source>
        <dbReference type="SAM" id="MobiDB-lite"/>
    </source>
</evidence>